<dbReference type="InterPro" id="IPR000169">
    <property type="entry name" value="Pept_cys_AS"/>
</dbReference>
<dbReference type="PROSITE" id="PS51257">
    <property type="entry name" value="PROKAR_LIPOPROTEIN"/>
    <property type="match status" value="1"/>
</dbReference>
<evidence type="ECO:0000259" key="9">
    <source>
        <dbReference type="SMART" id="SM00848"/>
    </source>
</evidence>
<keyword evidence="11" id="KW-1185">Reference proteome</keyword>
<dbReference type="SMART" id="SM00645">
    <property type="entry name" value="Pept_C1"/>
    <property type="match status" value="1"/>
</dbReference>
<reference evidence="10 11" key="1">
    <citation type="journal article" date="2019" name="Gigascience">
        <title>Whole-genome sequence of the oriental lung fluke Paragonimus westermani.</title>
        <authorList>
            <person name="Oey H."/>
            <person name="Zakrzewski M."/>
            <person name="Narain K."/>
            <person name="Devi K.R."/>
            <person name="Agatsuma T."/>
            <person name="Nawaratna S."/>
            <person name="Gobert G.N."/>
            <person name="Jones M.K."/>
            <person name="Ragan M.A."/>
            <person name="McManus D.P."/>
            <person name="Krause L."/>
        </authorList>
    </citation>
    <scope>NUCLEOTIDE SEQUENCE [LARGE SCALE GENOMIC DNA]</scope>
    <source>
        <strain evidence="10 11">IND2009</strain>
    </source>
</reference>
<keyword evidence="7" id="KW-0732">Signal</keyword>
<keyword evidence="4" id="KW-0788">Thiol protease</keyword>
<feature type="domain" description="Cathepsin propeptide inhibitor" evidence="9">
    <location>
        <begin position="32"/>
        <end position="88"/>
    </location>
</feature>
<dbReference type="PRINTS" id="PR00705">
    <property type="entry name" value="PAPAIN"/>
</dbReference>
<dbReference type="GO" id="GO:0006508">
    <property type="term" value="P:proteolysis"/>
    <property type="evidence" value="ECO:0007669"/>
    <property type="project" value="UniProtKB-KW"/>
</dbReference>
<comment type="similarity">
    <text evidence="1">Belongs to the peptidase C1 family.</text>
</comment>
<dbReference type="InterPro" id="IPR000668">
    <property type="entry name" value="Peptidase_C1A_C"/>
</dbReference>
<dbReference type="Pfam" id="PF00112">
    <property type="entry name" value="Peptidase_C1"/>
    <property type="match status" value="1"/>
</dbReference>
<dbReference type="Pfam" id="PF08246">
    <property type="entry name" value="Inhibitor_I29"/>
    <property type="match status" value="1"/>
</dbReference>
<dbReference type="InterPro" id="IPR025660">
    <property type="entry name" value="Pept_his_AS"/>
</dbReference>
<dbReference type="PANTHER" id="PTHR12411">
    <property type="entry name" value="CYSTEINE PROTEASE FAMILY C1-RELATED"/>
    <property type="match status" value="1"/>
</dbReference>
<dbReference type="InterPro" id="IPR038765">
    <property type="entry name" value="Papain-like_cys_pep_sf"/>
</dbReference>
<dbReference type="InterPro" id="IPR013201">
    <property type="entry name" value="Prot_inhib_I29"/>
</dbReference>
<evidence type="ECO:0000256" key="1">
    <source>
        <dbReference type="ARBA" id="ARBA00008455"/>
    </source>
</evidence>
<dbReference type="PROSITE" id="PS00639">
    <property type="entry name" value="THIOL_PROTEASE_HIS"/>
    <property type="match status" value="1"/>
</dbReference>
<evidence type="ECO:0000256" key="6">
    <source>
        <dbReference type="ARBA" id="ARBA00023157"/>
    </source>
</evidence>
<keyword evidence="5" id="KW-0865">Zymogen</keyword>
<comment type="caution">
    <text evidence="10">The sequence shown here is derived from an EMBL/GenBank/DDBJ whole genome shotgun (WGS) entry which is preliminary data.</text>
</comment>
<dbReference type="Gene3D" id="1.10.287.2250">
    <property type="match status" value="1"/>
</dbReference>
<evidence type="ECO:0000259" key="8">
    <source>
        <dbReference type="SMART" id="SM00645"/>
    </source>
</evidence>
<keyword evidence="6" id="KW-1015">Disulfide bond</keyword>
<dbReference type="SUPFAM" id="SSF54001">
    <property type="entry name" value="Cysteine proteinases"/>
    <property type="match status" value="1"/>
</dbReference>
<name>A0A5J4NB90_9TREM</name>
<dbReference type="InterPro" id="IPR013128">
    <property type="entry name" value="Peptidase_C1A"/>
</dbReference>
<dbReference type="EMBL" id="QNGE01004831">
    <property type="protein sequence ID" value="KAA3672498.1"/>
    <property type="molecule type" value="Genomic_DNA"/>
</dbReference>
<evidence type="ECO:0000313" key="10">
    <source>
        <dbReference type="EMBL" id="KAA3672498.1"/>
    </source>
</evidence>
<dbReference type="SMART" id="SM00848">
    <property type="entry name" value="Inhibitor_I29"/>
    <property type="match status" value="1"/>
</dbReference>
<dbReference type="Proteomes" id="UP000324629">
    <property type="component" value="Unassembled WGS sequence"/>
</dbReference>
<keyword evidence="3" id="KW-0378">Hydrolase</keyword>
<accession>A0A5J4NB90</accession>
<dbReference type="Gene3D" id="3.90.70.10">
    <property type="entry name" value="Cysteine proteinases"/>
    <property type="match status" value="1"/>
</dbReference>
<evidence type="ECO:0000313" key="11">
    <source>
        <dbReference type="Proteomes" id="UP000324629"/>
    </source>
</evidence>
<evidence type="ECO:0000256" key="4">
    <source>
        <dbReference type="ARBA" id="ARBA00022807"/>
    </source>
</evidence>
<dbReference type="PROSITE" id="PS00139">
    <property type="entry name" value="THIOL_PROTEASE_CYS"/>
    <property type="match status" value="1"/>
</dbReference>
<evidence type="ECO:0000256" key="3">
    <source>
        <dbReference type="ARBA" id="ARBA00022801"/>
    </source>
</evidence>
<feature type="chain" id="PRO_5023882383" evidence="7">
    <location>
        <begin position="23"/>
        <end position="325"/>
    </location>
</feature>
<gene>
    <name evidence="10" type="ORF">DEA37_0000524</name>
</gene>
<dbReference type="CDD" id="cd02248">
    <property type="entry name" value="Peptidase_C1A"/>
    <property type="match status" value="1"/>
</dbReference>
<evidence type="ECO:0000256" key="7">
    <source>
        <dbReference type="SAM" id="SignalP"/>
    </source>
</evidence>
<keyword evidence="2" id="KW-0645">Protease</keyword>
<dbReference type="InterPro" id="IPR025661">
    <property type="entry name" value="Pept_asp_AS"/>
</dbReference>
<feature type="domain" description="Peptidase C1A papain C-terminal" evidence="8">
    <location>
        <begin position="112"/>
        <end position="323"/>
    </location>
</feature>
<dbReference type="GO" id="GO:0008234">
    <property type="term" value="F:cysteine-type peptidase activity"/>
    <property type="evidence" value="ECO:0007669"/>
    <property type="project" value="UniProtKB-KW"/>
</dbReference>
<dbReference type="PROSITE" id="PS00640">
    <property type="entry name" value="THIOL_PROTEASE_ASN"/>
    <property type="match status" value="1"/>
</dbReference>
<evidence type="ECO:0000256" key="2">
    <source>
        <dbReference type="ARBA" id="ARBA00022670"/>
    </source>
</evidence>
<dbReference type="InterPro" id="IPR039417">
    <property type="entry name" value="Peptidase_C1A_papain-like"/>
</dbReference>
<dbReference type="AlphaFoldDB" id="A0A5J4NB90"/>
<protein>
    <submittedName>
        <fullName evidence="10">Cathepsin F</fullName>
    </submittedName>
</protein>
<evidence type="ECO:0000256" key="5">
    <source>
        <dbReference type="ARBA" id="ARBA00023145"/>
    </source>
</evidence>
<feature type="signal peptide" evidence="7">
    <location>
        <begin position="1"/>
        <end position="22"/>
    </location>
</feature>
<proteinExistence type="inferred from homology"/>
<organism evidence="10 11">
    <name type="scientific">Paragonimus westermani</name>
    <dbReference type="NCBI Taxonomy" id="34504"/>
    <lineage>
        <taxon>Eukaryota</taxon>
        <taxon>Metazoa</taxon>
        <taxon>Spiralia</taxon>
        <taxon>Lophotrochozoa</taxon>
        <taxon>Platyhelminthes</taxon>
        <taxon>Trematoda</taxon>
        <taxon>Digenea</taxon>
        <taxon>Plagiorchiida</taxon>
        <taxon>Troglotremata</taxon>
        <taxon>Troglotrematidae</taxon>
        <taxon>Paragonimus</taxon>
    </lineage>
</organism>
<sequence length="325" mass="36880">MRLSTNSCLAFLLACAFAVSTAQVPDNARELYEQFKRDYGKVYANDDDEKRFAIFKDNLLRAQKYQQQELGTAKYGVTQFFDLTPEEFAAKYLSSPIDDEVEHVELNDLKTAPERIDWRQMGAVLPVENQGWCGSCWSFSVVGNVEGQWFLRTGQLVSLSKQQLVDCDRVDRGCSGGWPWKTYGEIIRMGGLEAQRDYPYAGREQQCRLDTSKLVARIDGSFVLERNEGKQAAWLAEHGPLASTLNANYLQYYQSGISHPSRYECNPAGLNHAVLTVGYDTENGIPYWIIKNSWGDRWGEEGYFRLYRGDGTCGIEKMVSTATIR</sequence>